<dbReference type="EMBL" id="JBDJPC010000004">
    <property type="protein sequence ID" value="KAL1506115.1"/>
    <property type="molecule type" value="Genomic_DNA"/>
</dbReference>
<evidence type="ECO:0000313" key="2">
    <source>
        <dbReference type="EMBL" id="KAL1506115.1"/>
    </source>
</evidence>
<name>A0ABD1EYK1_HYPHA</name>
<comment type="caution">
    <text evidence="2">The sequence shown here is derived from an EMBL/GenBank/DDBJ whole genome shotgun (WGS) entry which is preliminary data.</text>
</comment>
<evidence type="ECO:0000259" key="1">
    <source>
        <dbReference type="PROSITE" id="PS51269"/>
    </source>
</evidence>
<dbReference type="Proteomes" id="UP001566132">
    <property type="component" value="Unassembled WGS sequence"/>
</dbReference>
<dbReference type="Pfam" id="PF07258">
    <property type="entry name" value="COMM_domain"/>
    <property type="match status" value="1"/>
</dbReference>
<protein>
    <recommendedName>
        <fullName evidence="1">COMM domain-containing protein</fullName>
    </recommendedName>
</protein>
<accession>A0ABD1EYK1</accession>
<evidence type="ECO:0000313" key="3">
    <source>
        <dbReference type="Proteomes" id="UP001566132"/>
    </source>
</evidence>
<keyword evidence="3" id="KW-1185">Reference proteome</keyword>
<dbReference type="PROSITE" id="PS51269">
    <property type="entry name" value="COMM"/>
    <property type="match status" value="1"/>
</dbReference>
<gene>
    <name evidence="2" type="ORF">ABEB36_005539</name>
</gene>
<dbReference type="AlphaFoldDB" id="A0ABD1EYK1"/>
<dbReference type="InterPro" id="IPR017920">
    <property type="entry name" value="COMM"/>
</dbReference>
<reference evidence="2 3" key="1">
    <citation type="submission" date="2024-05" db="EMBL/GenBank/DDBJ databases">
        <title>Genetic variation in Jamaican populations of the coffee berry borer (Hypothenemus hampei).</title>
        <authorList>
            <person name="Errbii M."/>
            <person name="Myrie A."/>
        </authorList>
    </citation>
    <scope>NUCLEOTIDE SEQUENCE [LARGE SCALE GENOMIC DNA]</scope>
    <source>
        <strain evidence="2">JA-Hopewell-2020-01-JO</strain>
        <tissue evidence="2">Whole body</tissue>
    </source>
</reference>
<proteinExistence type="predicted"/>
<organism evidence="2 3">
    <name type="scientific">Hypothenemus hampei</name>
    <name type="common">Coffee berry borer</name>
    <dbReference type="NCBI Taxonomy" id="57062"/>
    <lineage>
        <taxon>Eukaryota</taxon>
        <taxon>Metazoa</taxon>
        <taxon>Ecdysozoa</taxon>
        <taxon>Arthropoda</taxon>
        <taxon>Hexapoda</taxon>
        <taxon>Insecta</taxon>
        <taxon>Pterygota</taxon>
        <taxon>Neoptera</taxon>
        <taxon>Endopterygota</taxon>
        <taxon>Coleoptera</taxon>
        <taxon>Polyphaga</taxon>
        <taxon>Cucujiformia</taxon>
        <taxon>Curculionidae</taxon>
        <taxon>Scolytinae</taxon>
        <taxon>Hypothenemus</taxon>
    </lineage>
</organism>
<feature type="domain" description="COMM" evidence="1">
    <location>
        <begin position="110"/>
        <end position="182"/>
    </location>
</feature>
<sequence length="183" mass="21036">MNALARDAFLKLDTNGCLSEFLHDCVNRLCEGNSVQFNNTDNDKAEDKEFNLIRRVICNFYRQRIQESVPLPEGLPQHVTEAIETVFKIRYKDIVSLIVKEKLLAQGHLVLESFDWKLKWILGSSKLATIREPVCQIELICLNKGNNLVPRRTSINFECNLEQINGLISSLNSIRNNFNDNKN</sequence>